<dbReference type="EMBL" id="VSZQ01000059">
    <property type="protein sequence ID" value="TYR64107.1"/>
    <property type="molecule type" value="Genomic_DNA"/>
</dbReference>
<dbReference type="Pfam" id="PF14435">
    <property type="entry name" value="SUKH-4"/>
    <property type="match status" value="1"/>
</dbReference>
<name>A0A5D4JEV6_9ACTN</name>
<evidence type="ECO:0000313" key="2">
    <source>
        <dbReference type="Proteomes" id="UP000323242"/>
    </source>
</evidence>
<gene>
    <name evidence="1" type="ORF">FY004_13360</name>
</gene>
<protein>
    <recommendedName>
        <fullName evidence="3">SUKH-4 family immunity protein</fullName>
    </recommendedName>
</protein>
<proteinExistence type="predicted"/>
<dbReference type="InterPro" id="IPR025851">
    <property type="entry name" value="SUKH-4"/>
</dbReference>
<dbReference type="RefSeq" id="WP_148902614.1">
    <property type="nucleotide sequence ID" value="NZ_VSZQ01000059.1"/>
</dbReference>
<dbReference type="AlphaFoldDB" id="A0A5D4JEV6"/>
<dbReference type="InterPro" id="IPR032722">
    <property type="entry name" value="Deaminase_XOO_2897"/>
</dbReference>
<comment type="caution">
    <text evidence="1">The sequence shown here is derived from an EMBL/GenBank/DDBJ whole genome shotgun (WGS) entry which is preliminary data.</text>
</comment>
<evidence type="ECO:0000313" key="1">
    <source>
        <dbReference type="EMBL" id="TYR64107.1"/>
    </source>
</evidence>
<keyword evidence="2" id="KW-1185">Reference proteome</keyword>
<sequence length="309" mass="33356">MVGCVRWPDPLFREVLMPSPDSSAELIQHFGSEGQRLFGQGSLLAVELPAAARNLLQETGVPRGVGPYFLAAGAEDPVTLGAFAARVGGLQPSAPVGGWLRIGFDGLAHLCVRPDGAVQGVVLSEAAEDMFVSTDVASLNASLLALDRAQTAMFGASGLAEGAAVFQGLAAELRRIDASAFVERESWWPRVLDDIRHTLNFPFSAAFEYVDGSGAKQVVTEVAGVGRPHPEEALWRRLSAEGVEPGQVRRVHCELEPCLMPGHYCSVWMQQVLPHAEFTHSFDYGDTAESREEGLKQLILHDAETRRRG</sequence>
<dbReference type="Proteomes" id="UP000323242">
    <property type="component" value="Unassembled WGS sequence"/>
</dbReference>
<organism evidence="1 2">
    <name type="scientific">Streptomyces parvus</name>
    <dbReference type="NCBI Taxonomy" id="66428"/>
    <lineage>
        <taxon>Bacteria</taxon>
        <taxon>Bacillati</taxon>
        <taxon>Actinomycetota</taxon>
        <taxon>Actinomycetes</taxon>
        <taxon>Kitasatosporales</taxon>
        <taxon>Streptomycetaceae</taxon>
        <taxon>Streptomyces</taxon>
    </lineage>
</organism>
<reference evidence="1 2" key="1">
    <citation type="submission" date="2019-08" db="EMBL/GenBank/DDBJ databases">
        <title>Draft genome for granaticin producer strain Streptomyces parvus C05.</title>
        <authorList>
            <person name="Gonzalez-Pimentel J.L."/>
        </authorList>
    </citation>
    <scope>NUCLEOTIDE SEQUENCE [LARGE SCALE GENOMIC DNA]</scope>
    <source>
        <strain evidence="1 2">C05</strain>
    </source>
</reference>
<evidence type="ECO:0008006" key="3">
    <source>
        <dbReference type="Google" id="ProtNLM"/>
    </source>
</evidence>
<accession>A0A5D4JEV6</accession>
<dbReference type="Pfam" id="PF14440">
    <property type="entry name" value="XOO_2897-deam"/>
    <property type="match status" value="1"/>
</dbReference>